<comment type="caution">
    <text evidence="1">The sequence shown here is derived from an EMBL/GenBank/DDBJ whole genome shotgun (WGS) entry which is preliminary data.</text>
</comment>
<evidence type="ECO:0000313" key="1">
    <source>
        <dbReference type="EMBL" id="KAJ2968034.1"/>
    </source>
</evidence>
<proteinExistence type="predicted"/>
<dbReference type="EMBL" id="JANJQO010002117">
    <property type="protein sequence ID" value="KAJ2968034.1"/>
    <property type="molecule type" value="Genomic_DNA"/>
</dbReference>
<gene>
    <name evidence="1" type="ORF">NQ176_g9376</name>
</gene>
<name>A0ACC1MP26_9HYPO</name>
<accession>A0ACC1MP26</accession>
<evidence type="ECO:0000313" key="2">
    <source>
        <dbReference type="Proteomes" id="UP001143910"/>
    </source>
</evidence>
<sequence length="205" mass="21717">MPSITRTVVMAVAASTFSSAMAVISTTLPVETVTCVETSTVTLPTSTTSICPPTSTSPGGGWPLVLGIPGSPGIRAWVPLDGTVLDHLDTRLTVLVPLVQVLREQAHPTRAILDLGTRAMVLLAQALREQTHPTRAVLALEALVLALPTQAVLDLETWALALPTLVVDQAPQAPRIVKEVQPQTRPAVILQPQYPWLPLIASLAL</sequence>
<keyword evidence="2" id="KW-1185">Reference proteome</keyword>
<organism evidence="1 2">
    <name type="scientific">Zarea fungicola</name>
    <dbReference type="NCBI Taxonomy" id="93591"/>
    <lineage>
        <taxon>Eukaryota</taxon>
        <taxon>Fungi</taxon>
        <taxon>Dikarya</taxon>
        <taxon>Ascomycota</taxon>
        <taxon>Pezizomycotina</taxon>
        <taxon>Sordariomycetes</taxon>
        <taxon>Hypocreomycetidae</taxon>
        <taxon>Hypocreales</taxon>
        <taxon>Cordycipitaceae</taxon>
        <taxon>Zarea</taxon>
    </lineage>
</organism>
<protein>
    <submittedName>
        <fullName evidence="1">Uncharacterized protein</fullName>
    </submittedName>
</protein>
<reference evidence="1" key="1">
    <citation type="submission" date="2022-08" db="EMBL/GenBank/DDBJ databases">
        <title>Genome Sequence of Lecanicillium fungicola.</title>
        <authorList>
            <person name="Buettner E."/>
        </authorList>
    </citation>
    <scope>NUCLEOTIDE SEQUENCE</scope>
    <source>
        <strain evidence="1">Babe33</strain>
    </source>
</reference>
<dbReference type="Proteomes" id="UP001143910">
    <property type="component" value="Unassembled WGS sequence"/>
</dbReference>